<dbReference type="Proteomes" id="UP000324974">
    <property type="component" value="Chromosome"/>
</dbReference>
<dbReference type="AlphaFoldDB" id="A0A5C1AKW1"/>
<dbReference type="RefSeq" id="WP_149114350.1">
    <property type="nucleotide sequence ID" value="NZ_CP042425.1"/>
</dbReference>
<keyword evidence="3" id="KW-1185">Reference proteome</keyword>
<dbReference type="EMBL" id="CP042425">
    <property type="protein sequence ID" value="QEL20019.1"/>
    <property type="molecule type" value="Genomic_DNA"/>
</dbReference>
<name>A0A5C1AKW1_9BACT</name>
<organism evidence="2 3">
    <name type="scientific">Limnoglobus roseus</name>
    <dbReference type="NCBI Taxonomy" id="2598579"/>
    <lineage>
        <taxon>Bacteria</taxon>
        <taxon>Pseudomonadati</taxon>
        <taxon>Planctomycetota</taxon>
        <taxon>Planctomycetia</taxon>
        <taxon>Gemmatales</taxon>
        <taxon>Gemmataceae</taxon>
        <taxon>Limnoglobus</taxon>
    </lineage>
</organism>
<evidence type="ECO:0000256" key="1">
    <source>
        <dbReference type="SAM" id="SignalP"/>
    </source>
</evidence>
<proteinExistence type="predicted"/>
<protein>
    <recommendedName>
        <fullName evidence="4">DUF1349 domain-containing protein</fullName>
    </recommendedName>
</protein>
<dbReference type="OrthoDB" id="269512at2"/>
<evidence type="ECO:0000313" key="3">
    <source>
        <dbReference type="Proteomes" id="UP000324974"/>
    </source>
</evidence>
<gene>
    <name evidence="2" type="ORF">PX52LOC_07105</name>
</gene>
<reference evidence="3" key="1">
    <citation type="submission" date="2019-08" db="EMBL/GenBank/DDBJ databases">
        <title>Limnoglobus roseus gen. nov., sp. nov., a novel freshwater planctomycete with a giant genome from the family Gemmataceae.</title>
        <authorList>
            <person name="Kulichevskaya I.S."/>
            <person name="Naumoff D.G."/>
            <person name="Miroshnikov K."/>
            <person name="Ivanova A."/>
            <person name="Philippov D.A."/>
            <person name="Hakobyan A."/>
            <person name="Rijpstra I.C."/>
            <person name="Sinninghe Damste J.S."/>
            <person name="Liesack W."/>
            <person name="Dedysh S.N."/>
        </authorList>
    </citation>
    <scope>NUCLEOTIDE SEQUENCE [LARGE SCALE GENOMIC DNA]</scope>
    <source>
        <strain evidence="3">PX52</strain>
    </source>
</reference>
<feature type="signal peptide" evidence="1">
    <location>
        <begin position="1"/>
        <end position="27"/>
    </location>
</feature>
<sequence length="245" mass="27045">MLRFSLLLLVACPLLTLAAPAPKDALAAWGKAIDPAKDCKFDVTGTKLKISVPGGKEPHDLSAELNAPMHAPRVMKEVEGDFQMDVTVGAFEVPAGAEGGTERNVAFFGAGFLAWQDEKNYVRLERAMFRRGDEQPPCYISFELRRNSEFVKYGTPSDGNLDPKKGATLRLKRKGNTFSAAVTEDDGKTWNELKSLDVEFDKKLQAGVIAVNTAKADFAPEFDKYNLGELKEEKIEKVEEKSDKK</sequence>
<evidence type="ECO:0008006" key="4">
    <source>
        <dbReference type="Google" id="ProtNLM"/>
    </source>
</evidence>
<dbReference type="Gene3D" id="2.60.120.200">
    <property type="match status" value="1"/>
</dbReference>
<evidence type="ECO:0000313" key="2">
    <source>
        <dbReference type="EMBL" id="QEL20019.1"/>
    </source>
</evidence>
<feature type="chain" id="PRO_5022773973" description="DUF1349 domain-containing protein" evidence="1">
    <location>
        <begin position="28"/>
        <end position="245"/>
    </location>
</feature>
<dbReference type="KEGG" id="lrs:PX52LOC_07105"/>
<keyword evidence="1" id="KW-0732">Signal</keyword>
<accession>A0A5C1AKW1</accession>